<feature type="transmembrane region" description="Helical" evidence="8">
    <location>
        <begin position="291"/>
        <end position="313"/>
    </location>
</feature>
<dbReference type="Proteomes" id="UP000004283">
    <property type="component" value="Unassembled WGS sequence"/>
</dbReference>
<dbReference type="HOGENOM" id="CLU_031275_8_2_9"/>
<dbReference type="Pfam" id="PF01594">
    <property type="entry name" value="AI-2E_transport"/>
    <property type="match status" value="1"/>
</dbReference>
<feature type="transmembrane region" description="Helical" evidence="8">
    <location>
        <begin position="333"/>
        <end position="358"/>
    </location>
</feature>
<dbReference type="GO" id="GO:0055085">
    <property type="term" value="P:transmembrane transport"/>
    <property type="evidence" value="ECO:0007669"/>
    <property type="project" value="TreeGrafter"/>
</dbReference>
<evidence type="ECO:0000256" key="2">
    <source>
        <dbReference type="ARBA" id="ARBA00009773"/>
    </source>
</evidence>
<name>C2KKW5_LEUMC</name>
<feature type="transmembrane region" description="Helical" evidence="8">
    <location>
        <begin position="175"/>
        <end position="203"/>
    </location>
</feature>
<evidence type="ECO:0000256" key="1">
    <source>
        <dbReference type="ARBA" id="ARBA00004651"/>
    </source>
</evidence>
<evidence type="ECO:0000256" key="7">
    <source>
        <dbReference type="ARBA" id="ARBA00023136"/>
    </source>
</evidence>
<evidence type="ECO:0000313" key="9">
    <source>
        <dbReference type="EMBL" id="EEJ42110.1"/>
    </source>
</evidence>
<accession>C2KKW5</accession>
<dbReference type="EMBL" id="ACKV01000070">
    <property type="protein sequence ID" value="EEJ42110.1"/>
    <property type="molecule type" value="Genomic_DNA"/>
</dbReference>
<gene>
    <name evidence="9" type="ORF">HMPREF0555_1281</name>
</gene>
<evidence type="ECO:0000256" key="6">
    <source>
        <dbReference type="ARBA" id="ARBA00022989"/>
    </source>
</evidence>
<keyword evidence="7 8" id="KW-0472">Membrane</keyword>
<comment type="subcellular location">
    <subcellularLocation>
        <location evidence="1">Cell membrane</location>
        <topology evidence="1">Multi-pass membrane protein</topology>
    </subcellularLocation>
</comment>
<evidence type="ECO:0000256" key="4">
    <source>
        <dbReference type="ARBA" id="ARBA00022475"/>
    </source>
</evidence>
<keyword evidence="5 8" id="KW-0812">Transmembrane</keyword>
<evidence type="ECO:0000256" key="3">
    <source>
        <dbReference type="ARBA" id="ARBA00022448"/>
    </source>
</evidence>
<evidence type="ECO:0008006" key="11">
    <source>
        <dbReference type="Google" id="ProtNLM"/>
    </source>
</evidence>
<keyword evidence="3" id="KW-0813">Transport</keyword>
<feature type="transmembrane region" description="Helical" evidence="8">
    <location>
        <begin position="246"/>
        <end position="279"/>
    </location>
</feature>
<dbReference type="PANTHER" id="PTHR21716:SF53">
    <property type="entry name" value="PERMEASE PERM-RELATED"/>
    <property type="match status" value="1"/>
</dbReference>
<organism evidence="9 10">
    <name type="scientific">Leuconostoc mesenteroides subsp. cremoris ATCC 19254</name>
    <dbReference type="NCBI Taxonomy" id="586220"/>
    <lineage>
        <taxon>Bacteria</taxon>
        <taxon>Bacillati</taxon>
        <taxon>Bacillota</taxon>
        <taxon>Bacilli</taxon>
        <taxon>Lactobacillales</taxon>
        <taxon>Lactobacillaceae</taxon>
        <taxon>Leuconostoc</taxon>
    </lineage>
</organism>
<evidence type="ECO:0000256" key="5">
    <source>
        <dbReference type="ARBA" id="ARBA00022692"/>
    </source>
</evidence>
<keyword evidence="4" id="KW-1003">Cell membrane</keyword>
<sequence>MRRGVFMKKPEQQSWYSRWFSGNDLLNGLIVILLVLLIIFLAWQVRFLFEPIRALFTAVGAPIMISGVLYYLLSPIVGLLEKYVHLPRNLSIGVVLIVLLAIIGVVIAAIVMVLRNQVIQFIDNWPNYWKTSETFINETFASEQFKFIRDYLNHTNSDLNQNVLDWSKKYLTSGVAGISSFASILTSIGVTIVSTPFILYYMLLDGHKFSSFVSSKFPNNSQLSVRYLLTEISKQIAQYIRGQLGVALAVMIMFSIGYTIIGLPYGILLALMAGFFNLIPYIGSIIAQVPVFTVALIAGGPKMLILAIIVLAIEQPIEAHVISPKILGEALSIHPVTVIVVLLSSGHIFGVLGIVLAVPSYAVAKVFVTHIYDWWRANSDLFEVEEVAEK</sequence>
<evidence type="ECO:0000313" key="10">
    <source>
        <dbReference type="Proteomes" id="UP000004283"/>
    </source>
</evidence>
<dbReference type="GO" id="GO:0005886">
    <property type="term" value="C:plasma membrane"/>
    <property type="evidence" value="ECO:0007669"/>
    <property type="project" value="UniProtKB-SubCell"/>
</dbReference>
<feature type="transmembrane region" description="Helical" evidence="8">
    <location>
        <begin position="93"/>
        <end position="114"/>
    </location>
</feature>
<dbReference type="PANTHER" id="PTHR21716">
    <property type="entry name" value="TRANSMEMBRANE PROTEIN"/>
    <property type="match status" value="1"/>
</dbReference>
<feature type="transmembrane region" description="Helical" evidence="8">
    <location>
        <begin position="25"/>
        <end position="43"/>
    </location>
</feature>
<comment type="similarity">
    <text evidence="2">Belongs to the autoinducer-2 exporter (AI-2E) (TC 2.A.86) family.</text>
</comment>
<feature type="transmembrane region" description="Helical" evidence="8">
    <location>
        <begin position="55"/>
        <end position="73"/>
    </location>
</feature>
<dbReference type="InterPro" id="IPR002549">
    <property type="entry name" value="AI-2E-like"/>
</dbReference>
<comment type="caution">
    <text evidence="9">The sequence shown here is derived from an EMBL/GenBank/DDBJ whole genome shotgun (WGS) entry which is preliminary data.</text>
</comment>
<proteinExistence type="inferred from homology"/>
<keyword evidence="6 8" id="KW-1133">Transmembrane helix</keyword>
<dbReference type="AlphaFoldDB" id="C2KKW5"/>
<protein>
    <recommendedName>
        <fullName evidence="11">AI-2E family transporter</fullName>
    </recommendedName>
</protein>
<evidence type="ECO:0000256" key="8">
    <source>
        <dbReference type="SAM" id="Phobius"/>
    </source>
</evidence>
<reference evidence="9 10" key="1">
    <citation type="submission" date="2009-04" db="EMBL/GenBank/DDBJ databases">
        <authorList>
            <person name="Qin X."/>
            <person name="Bachman B."/>
            <person name="Battles P."/>
            <person name="Bell A."/>
            <person name="Bess C."/>
            <person name="Bickham C."/>
            <person name="Chaboub L."/>
            <person name="Chen D."/>
            <person name="Coyle M."/>
            <person name="Deiros D.R."/>
            <person name="Dinh H."/>
            <person name="Forbes L."/>
            <person name="Fowler G."/>
            <person name="Francisco L."/>
            <person name="Fu Q."/>
            <person name="Gubbala S."/>
            <person name="Hale W."/>
            <person name="Han Y."/>
            <person name="Hemphill L."/>
            <person name="Highlander S.K."/>
            <person name="Hirani K."/>
            <person name="Hogues M."/>
            <person name="Jackson L."/>
            <person name="Jakkamsetti A."/>
            <person name="Javaid M."/>
            <person name="Jiang H."/>
            <person name="Korchina V."/>
            <person name="Kovar C."/>
            <person name="Lara F."/>
            <person name="Lee S."/>
            <person name="Mata R."/>
            <person name="Mathew T."/>
            <person name="Moen C."/>
            <person name="Morales K."/>
            <person name="Munidasa M."/>
            <person name="Nazareth L."/>
            <person name="Ngo R."/>
            <person name="Nguyen L."/>
            <person name="Okwuonu G."/>
            <person name="Ongeri F."/>
            <person name="Patil S."/>
            <person name="Petrosino J."/>
            <person name="Pham C."/>
            <person name="Pham P."/>
            <person name="Pu L.-L."/>
            <person name="Puazo M."/>
            <person name="Raj R."/>
            <person name="Reid J."/>
            <person name="Rouhana J."/>
            <person name="Saada N."/>
            <person name="Shang Y."/>
            <person name="Simmons D."/>
            <person name="Thornton R."/>
            <person name="Warren J."/>
            <person name="Weissenberger G."/>
            <person name="Zhang J."/>
            <person name="Zhang L."/>
            <person name="Zhou C."/>
            <person name="Zhu D."/>
            <person name="Muzny D."/>
            <person name="Worley K."/>
            <person name="Gibbs R."/>
        </authorList>
    </citation>
    <scope>NUCLEOTIDE SEQUENCE [LARGE SCALE GENOMIC DNA]</scope>
    <source>
        <strain evidence="9 10">ATCC 19254</strain>
    </source>
</reference>